<accession>A0A0F0LSM6</accession>
<gene>
    <name evidence="3" type="ORF">RR49_01907</name>
</gene>
<evidence type="ECO:0000313" key="3">
    <source>
        <dbReference type="EMBL" id="KJL36227.1"/>
    </source>
</evidence>
<dbReference type="Gene3D" id="3.90.850.10">
    <property type="entry name" value="Fumarylacetoacetase-like, C-terminal domain"/>
    <property type="match status" value="1"/>
</dbReference>
<keyword evidence="4" id="KW-1185">Reference proteome</keyword>
<dbReference type="SUPFAM" id="SSF56529">
    <property type="entry name" value="FAH"/>
    <property type="match status" value="1"/>
</dbReference>
<dbReference type="AlphaFoldDB" id="A0A0F0LSM6"/>
<comment type="similarity">
    <text evidence="1">Belongs to the FAH family.</text>
</comment>
<evidence type="ECO:0000256" key="2">
    <source>
        <dbReference type="ARBA" id="ARBA00022723"/>
    </source>
</evidence>
<dbReference type="InterPro" id="IPR036663">
    <property type="entry name" value="Fumarylacetoacetase_C_sf"/>
</dbReference>
<keyword evidence="3" id="KW-0378">Hydrolase</keyword>
<name>A0A0F0LSM6_9MICO</name>
<reference evidence="3 4" key="1">
    <citation type="submission" date="2015-02" db="EMBL/GenBank/DDBJ databases">
        <title>Draft genome sequences of ten Microbacterium spp. with emphasis on heavy metal contaminated environments.</title>
        <authorList>
            <person name="Corretto E."/>
        </authorList>
    </citation>
    <scope>NUCLEOTIDE SEQUENCE [LARGE SCALE GENOMIC DNA]</scope>
    <source>
        <strain evidence="3 4">DSM 18659</strain>
    </source>
</reference>
<protein>
    <submittedName>
        <fullName evidence="3">Fumarylacetoacetate (FAA) hydrolase family protein</fullName>
    </submittedName>
</protein>
<dbReference type="PANTHER" id="PTHR42796">
    <property type="entry name" value="FUMARYLACETOACETATE HYDROLASE DOMAIN-CONTAINING PROTEIN 2A-RELATED"/>
    <property type="match status" value="1"/>
</dbReference>
<keyword evidence="2" id="KW-0479">Metal-binding</keyword>
<dbReference type="PATRIC" id="fig|400772.4.peg.1923"/>
<dbReference type="RefSeq" id="WP_048809020.1">
    <property type="nucleotide sequence ID" value="NZ_JYIY01000075.1"/>
</dbReference>
<sequence length="399" mass="42102">MTTTWHGGATAALPTDAADALLVGRVWDPAAEGPSVVAVRGDDVIDLSASFPTMRALTESATPAAAVRAASGRRLGSVDAVIANTPVEARHPRHPWLLSPIDLHVVKAAGVTFPVSMLERIIEERAHGDLDLAADIRDEVLGTLGDDLQSLVPGSPEAMALKHLLVERGLWSQYLEVGIGPDAEVFTKAPVLATVGAATDVGVRSDSAWNNPEPEVVLVVSSRGEIVGATLGNDVNLRDIEGRSALLLGQAKDNNASASVGPFVRLLDGRFTLDALRAQTVTLEVVGADGFTMVAESPLALISRDPVDLVAQTIGPKHRYPDGFVLYLGTMFAPVQDRDAPGLGFTHHPDDVVRIGSPALGTLVNRVRHAETVEPWAFGLHDLFASLARRGLLTDGASR</sequence>
<evidence type="ECO:0000256" key="1">
    <source>
        <dbReference type="ARBA" id="ARBA00010211"/>
    </source>
</evidence>
<evidence type="ECO:0000313" key="4">
    <source>
        <dbReference type="Proteomes" id="UP000033451"/>
    </source>
</evidence>
<organism evidence="3 4">
    <name type="scientific">Microbacterium ginsengisoli</name>
    <dbReference type="NCBI Taxonomy" id="400772"/>
    <lineage>
        <taxon>Bacteria</taxon>
        <taxon>Bacillati</taxon>
        <taxon>Actinomycetota</taxon>
        <taxon>Actinomycetes</taxon>
        <taxon>Micrococcales</taxon>
        <taxon>Microbacteriaceae</taxon>
        <taxon>Microbacterium</taxon>
    </lineage>
</organism>
<dbReference type="Proteomes" id="UP000033451">
    <property type="component" value="Unassembled WGS sequence"/>
</dbReference>
<proteinExistence type="inferred from homology"/>
<dbReference type="GO" id="GO:0046872">
    <property type="term" value="F:metal ion binding"/>
    <property type="evidence" value="ECO:0007669"/>
    <property type="project" value="UniProtKB-KW"/>
</dbReference>
<dbReference type="EMBL" id="JYIY01000075">
    <property type="protein sequence ID" value="KJL36227.1"/>
    <property type="molecule type" value="Genomic_DNA"/>
</dbReference>
<comment type="caution">
    <text evidence="3">The sequence shown here is derived from an EMBL/GenBank/DDBJ whole genome shotgun (WGS) entry which is preliminary data.</text>
</comment>
<dbReference type="PANTHER" id="PTHR42796:SF7">
    <property type="entry name" value="2-DEHYDRO-3-DEOXY-D-ARABINONATE DEHYDRATASE"/>
    <property type="match status" value="1"/>
</dbReference>
<dbReference type="STRING" id="400772.RR49_01907"/>
<dbReference type="GO" id="GO:0016787">
    <property type="term" value="F:hydrolase activity"/>
    <property type="evidence" value="ECO:0007669"/>
    <property type="project" value="UniProtKB-KW"/>
</dbReference>
<dbReference type="InterPro" id="IPR051121">
    <property type="entry name" value="FAH"/>
</dbReference>